<dbReference type="InterPro" id="IPR035979">
    <property type="entry name" value="RBD_domain_sf"/>
</dbReference>
<dbReference type="EMBL" id="SMMG02000012">
    <property type="protein sequence ID" value="KAA3455843.1"/>
    <property type="molecule type" value="Genomic_DNA"/>
</dbReference>
<dbReference type="SUPFAM" id="SSF54928">
    <property type="entry name" value="RNA-binding domain, RBD"/>
    <property type="match status" value="1"/>
</dbReference>
<organism evidence="1 2">
    <name type="scientific">Gossypium australe</name>
    <dbReference type="NCBI Taxonomy" id="47621"/>
    <lineage>
        <taxon>Eukaryota</taxon>
        <taxon>Viridiplantae</taxon>
        <taxon>Streptophyta</taxon>
        <taxon>Embryophyta</taxon>
        <taxon>Tracheophyta</taxon>
        <taxon>Spermatophyta</taxon>
        <taxon>Magnoliopsida</taxon>
        <taxon>eudicotyledons</taxon>
        <taxon>Gunneridae</taxon>
        <taxon>Pentapetalae</taxon>
        <taxon>rosids</taxon>
        <taxon>malvids</taxon>
        <taxon>Malvales</taxon>
        <taxon>Malvaceae</taxon>
        <taxon>Malvoideae</taxon>
        <taxon>Gossypium</taxon>
    </lineage>
</organism>
<evidence type="ECO:0000313" key="1">
    <source>
        <dbReference type="EMBL" id="KAA3455843.1"/>
    </source>
</evidence>
<protein>
    <submittedName>
        <fullName evidence="1">Polypyrimidine tract-binding protein-like protein 3</fullName>
    </submittedName>
</protein>
<dbReference type="GO" id="GO:0003676">
    <property type="term" value="F:nucleic acid binding"/>
    <property type="evidence" value="ECO:0007669"/>
    <property type="project" value="InterPro"/>
</dbReference>
<gene>
    <name evidence="1" type="ORF">EPI10_018822</name>
</gene>
<dbReference type="PANTHER" id="PTHR15592">
    <property type="entry name" value="MATRIN 3/NUCLEAR PROTEIN 220-RELATED"/>
    <property type="match status" value="1"/>
</dbReference>
<reference evidence="1" key="1">
    <citation type="submission" date="2019-08" db="EMBL/GenBank/DDBJ databases">
        <authorList>
            <person name="Liu F."/>
        </authorList>
    </citation>
    <scope>NUCLEOTIDE SEQUENCE [LARGE SCALE GENOMIC DNA]</scope>
    <source>
        <strain evidence="1">PA1801</strain>
        <tissue evidence="1">Leaf</tissue>
    </source>
</reference>
<dbReference type="InterPro" id="IPR012677">
    <property type="entry name" value="Nucleotide-bd_a/b_plait_sf"/>
</dbReference>
<keyword evidence="2" id="KW-1185">Reference proteome</keyword>
<dbReference type="OrthoDB" id="296632at2759"/>
<dbReference type="AlphaFoldDB" id="A0A5B6UF47"/>
<comment type="caution">
    <text evidence="1">The sequence shown here is derived from an EMBL/GenBank/DDBJ whole genome shotgun (WGS) entry which is preliminary data.</text>
</comment>
<accession>A0A5B6UF47</accession>
<dbReference type="Gene3D" id="3.30.70.330">
    <property type="match status" value="1"/>
</dbReference>
<proteinExistence type="predicted"/>
<sequence length="239" mass="26735">MIYFNFSSHLGVITKLVMLRAKNQALLQMQDIPSAINAMQFYTNVQPTIRGRNVYVQFSSHQELTTMDQNAQGRGDEVSRLASYHIPNRILLSHPSYALSYYSGSATPGFLTSWICGEDRHISEVGWSASNFLSLLNSYNILSCLLNSCTIYLCFQALIQYQGRQNAISARTSLQGRKFMMAAASLIYSFQVGLFIHLDELQVHYNNERSRTEGQIITASGYGDAGVGFPQVGIAQFMV</sequence>
<name>A0A5B6UF47_9ROSI</name>
<dbReference type="Proteomes" id="UP000325315">
    <property type="component" value="Unassembled WGS sequence"/>
</dbReference>
<evidence type="ECO:0000313" key="2">
    <source>
        <dbReference type="Proteomes" id="UP000325315"/>
    </source>
</evidence>